<dbReference type="Proteomes" id="UP001597264">
    <property type="component" value="Unassembled WGS sequence"/>
</dbReference>
<dbReference type="SUPFAM" id="SSF56784">
    <property type="entry name" value="HAD-like"/>
    <property type="match status" value="1"/>
</dbReference>
<dbReference type="NCBIfam" id="NF006506">
    <property type="entry name" value="PRK08942.1"/>
    <property type="match status" value="1"/>
</dbReference>
<evidence type="ECO:0000256" key="1">
    <source>
        <dbReference type="ARBA" id="ARBA00004496"/>
    </source>
</evidence>
<dbReference type="PIRSF" id="PIRSF004682">
    <property type="entry name" value="GmhB"/>
    <property type="match status" value="1"/>
</dbReference>
<evidence type="ECO:0000256" key="2">
    <source>
        <dbReference type="ARBA" id="ARBA00022490"/>
    </source>
</evidence>
<proteinExistence type="inferred from homology"/>
<dbReference type="InterPro" id="IPR023214">
    <property type="entry name" value="HAD_sf"/>
</dbReference>
<keyword evidence="9" id="KW-1185">Reference proteome</keyword>
<name>A0ABW3U7A9_9GAMM</name>
<dbReference type="NCBIfam" id="TIGR01656">
    <property type="entry name" value="Histidinol-ppas"/>
    <property type="match status" value="1"/>
</dbReference>
<comment type="similarity">
    <text evidence="7">Belongs to the gmhB family.</text>
</comment>
<evidence type="ECO:0000256" key="6">
    <source>
        <dbReference type="ARBA" id="ARBA00031828"/>
    </source>
</evidence>
<dbReference type="CDD" id="cd07503">
    <property type="entry name" value="HAD_HisB-N"/>
    <property type="match status" value="1"/>
</dbReference>
<keyword evidence="5 7" id="KW-0119">Carbohydrate metabolism</keyword>
<dbReference type="RefSeq" id="WP_230436846.1">
    <property type="nucleotide sequence ID" value="NZ_CP087715.1"/>
</dbReference>
<evidence type="ECO:0000256" key="4">
    <source>
        <dbReference type="ARBA" id="ARBA00022801"/>
    </source>
</evidence>
<dbReference type="Pfam" id="PF13242">
    <property type="entry name" value="Hydrolase_like"/>
    <property type="match status" value="1"/>
</dbReference>
<organism evidence="8 9">
    <name type="scientific">Microbulbifer celer</name>
    <dbReference type="NCBI Taxonomy" id="435905"/>
    <lineage>
        <taxon>Bacteria</taxon>
        <taxon>Pseudomonadati</taxon>
        <taxon>Pseudomonadota</taxon>
        <taxon>Gammaproteobacteria</taxon>
        <taxon>Cellvibrionales</taxon>
        <taxon>Microbulbiferaceae</taxon>
        <taxon>Microbulbifer</taxon>
    </lineage>
</organism>
<dbReference type="InterPro" id="IPR004446">
    <property type="entry name" value="Heptose_bisP_phosphatase"/>
</dbReference>
<dbReference type="InterPro" id="IPR036412">
    <property type="entry name" value="HAD-like_sf"/>
</dbReference>
<evidence type="ECO:0000256" key="7">
    <source>
        <dbReference type="PIRNR" id="PIRNR004682"/>
    </source>
</evidence>
<accession>A0ABW3U7A9</accession>
<sequence>MAIIILDRDGVINEQPGDHVTSVDEWTPIPGSIEAMARLGQAGFQLAIATNQNGLSLGLFDLDDLEAMHAKLRALVEDAGGEVAGIFYCPHSEADNCRCRKPGTGLLDVIEAEFDTSLHDCYFVGDQRRDLQCAVAKGCKPVLVKSGRGEETLLSLMQDPDPSLIDTAVFDDLAQFADFAIHKA</sequence>
<dbReference type="EC" id="3.1.3.-" evidence="7"/>
<dbReference type="PANTHER" id="PTHR42891">
    <property type="entry name" value="D-GLYCERO-BETA-D-MANNO-HEPTOSE-1,7-BISPHOSPHATE 7-PHOSPHATASE"/>
    <property type="match status" value="1"/>
</dbReference>
<gene>
    <name evidence="8" type="primary">gmhB</name>
    <name evidence="8" type="ORF">ACFQ2X_09065</name>
</gene>
<reference evidence="9" key="1">
    <citation type="journal article" date="2019" name="Int. J. Syst. Evol. Microbiol.">
        <title>The Global Catalogue of Microorganisms (GCM) 10K type strain sequencing project: providing services to taxonomists for standard genome sequencing and annotation.</title>
        <authorList>
            <consortium name="The Broad Institute Genomics Platform"/>
            <consortium name="The Broad Institute Genome Sequencing Center for Infectious Disease"/>
            <person name="Wu L."/>
            <person name="Ma J."/>
        </authorList>
    </citation>
    <scope>NUCLEOTIDE SEQUENCE [LARGE SCALE GENOMIC DNA]</scope>
    <source>
        <strain evidence="9">CCUG 54356</strain>
    </source>
</reference>
<evidence type="ECO:0000313" key="9">
    <source>
        <dbReference type="Proteomes" id="UP001597264"/>
    </source>
</evidence>
<dbReference type="Gene3D" id="3.40.50.1000">
    <property type="entry name" value="HAD superfamily/HAD-like"/>
    <property type="match status" value="1"/>
</dbReference>
<comment type="caution">
    <text evidence="8">The sequence shown here is derived from an EMBL/GenBank/DDBJ whole genome shotgun (WGS) entry which is preliminary data.</text>
</comment>
<comment type="subcellular location">
    <subcellularLocation>
        <location evidence="1 7">Cytoplasm</location>
    </subcellularLocation>
</comment>
<dbReference type="PANTHER" id="PTHR42891:SF1">
    <property type="entry name" value="D-GLYCERO-BETA-D-MANNO-HEPTOSE-1,7-BISPHOSPHATE 7-PHOSPHATASE"/>
    <property type="match status" value="1"/>
</dbReference>
<dbReference type="InterPro" id="IPR006549">
    <property type="entry name" value="HAD-SF_hydro_IIIA"/>
</dbReference>
<evidence type="ECO:0000256" key="5">
    <source>
        <dbReference type="ARBA" id="ARBA00023277"/>
    </source>
</evidence>
<evidence type="ECO:0000313" key="8">
    <source>
        <dbReference type="EMBL" id="MFD1216747.1"/>
    </source>
</evidence>
<evidence type="ECO:0000256" key="3">
    <source>
        <dbReference type="ARBA" id="ARBA00022723"/>
    </source>
</evidence>
<keyword evidence="3" id="KW-0479">Metal-binding</keyword>
<protein>
    <recommendedName>
        <fullName evidence="6 7">D,D-heptose 1,7-bisphosphate phosphatase</fullName>
        <ecNumber evidence="7">3.1.3.-</ecNumber>
    </recommendedName>
</protein>
<dbReference type="NCBIfam" id="TIGR01662">
    <property type="entry name" value="HAD-SF-IIIA"/>
    <property type="match status" value="1"/>
</dbReference>
<keyword evidence="2 7" id="KW-0963">Cytoplasm</keyword>
<dbReference type="EMBL" id="JBHTLR010000008">
    <property type="protein sequence ID" value="MFD1216747.1"/>
    <property type="molecule type" value="Genomic_DNA"/>
</dbReference>
<keyword evidence="4 7" id="KW-0378">Hydrolase</keyword>
<dbReference type="InterPro" id="IPR006543">
    <property type="entry name" value="Histidinol-phos"/>
</dbReference>
<dbReference type="GO" id="GO:0034200">
    <property type="term" value="F:D-glycero-beta-D-manno-heptose 1,7-bisphosphate 7-phosphatase activity"/>
    <property type="evidence" value="ECO:0007669"/>
    <property type="project" value="UniProtKB-EC"/>
</dbReference>